<gene>
    <name evidence="2" type="ORF">OSC50_22055</name>
</gene>
<organism evidence="2 3">
    <name type="scientific">Pseudomonas quebecensis</name>
    <dbReference type="NCBI Taxonomy" id="2995174"/>
    <lineage>
        <taxon>Bacteria</taxon>
        <taxon>Pseudomonadati</taxon>
        <taxon>Pseudomonadota</taxon>
        <taxon>Gammaproteobacteria</taxon>
        <taxon>Pseudomonadales</taxon>
        <taxon>Pseudomonadaceae</taxon>
        <taxon>Pseudomonas</taxon>
    </lineage>
</organism>
<sequence>MHTLSPHHEFITSELPAWLHQAPPEVRADFRDSLLGSNQARHDLQALFNTLQSPAAFAAPLLREALKTWFFGMLKDENALLVREWKHHHLLGLIRNHEKTTRQTLLEAALQNFEAEEAAEDGMEKGTGLYNINDKVETLSPASPATFATMCRSLDLGAHYLKHIKDVLEPTANTTRTAAQVLALFDACERHAFGVALHIAYMQRQFTPRQYLQLHSLQRTGNHMDITCGHLTLNGVVLPNVLIIEASAICLPFILYTPHDPLAIFRQHATQEDLQHSLAERLEDNTYRVFFNRLVPLQHQQTLLGVTPASVTAGRQQRASLQQRVSLTPIRTRLFLAMAKRRIAQIKGDARILAVPTADADLMSRQKRLQGYIDLGKSLLFFAASFIPIVGEVMLVVAAGELIHTVYNGFAAWSRGDSDEALNDFLDVADNIALAAATAGAIKTAGVATRLVKVQVRNQGWRLWHSDIAPYRHTTALPDSLVPDPQGMYQHEQQHFVKLDDQAYAVERTPDAKHWQLSHPNDPQAYSPPLLSNGVGNWRTAHESPHDWNDLKLIKRMGPDAANLTQPVVEPILLLSGADTGALRQSHLDNVRPPPLLRDTVKHFNLEQEINDFDIDRAEGKSVTPYSPFIQFHLACGLPEWPSNYALKVVDEQQSVLLSHGTGPNEIKVPASRFRKGELLHVLEQQMPQTHFNKLMPKLYIDYLSKTENLAMHLQEQVPQQKQRLFSLLIQSGEKPLTPVEEDIHAVMPELTKSHREEIGATLNHDEQQSLRQNQRLPPEQQWEAEQYLKSIRTANVQKGIYLDSMQTPESVPLILHALEQTPGWPGSRKIEVYDASNSGPLLGSIGSGEGSARHILIRQGEQYAVQNSQGTQLQPPDTLFSALEHTLSKAELETLLSQSGAGSLKQAIRKNSLTLTARQTSHYARLSSQAMADAPRRPLNPQFAETAPPAGMTVRTDGIYQTPARADGSHDHYILESEKYYRVKPGGDGWQLVDARSPFRGYKPYVHRTPDGTWAINPAKGGLPGGMQNSQVPLLIKMESSDGFESARSSSDYESAEEGTVTTRFTQQELRQMRSDGSYQHSQNYRRIYDRANNGRYPLRNLLGQPMRIRSLQTRSKSLTSNATFSSDLIKPYIRWEGYEQVARLYEDKLEVTPFTAAHQKAPEESVMIGESTVITRKPIKKGETLGVYGGEQVPDVVAGYRRDPYLLDIRAPTSPPTADVPNLSGDNVLSRINTIFEYEAGQPIRQAATGYNVEVARFTVETQVGDEPRQEFALSAFFASEDIPATAELRWNYQYNEATINALFGPLA</sequence>
<evidence type="ECO:0000313" key="2">
    <source>
        <dbReference type="EMBL" id="UZW18035.1"/>
    </source>
</evidence>
<dbReference type="Gene3D" id="2.170.270.10">
    <property type="entry name" value="SET domain"/>
    <property type="match status" value="1"/>
</dbReference>
<feature type="domain" description="Dermonecrotic toxin N-terminal" evidence="1">
    <location>
        <begin position="49"/>
        <end position="297"/>
    </location>
</feature>
<keyword evidence="3" id="KW-1185">Reference proteome</keyword>
<dbReference type="EMBL" id="CP112866">
    <property type="protein sequence ID" value="UZW18035.1"/>
    <property type="molecule type" value="Genomic_DNA"/>
</dbReference>
<dbReference type="Proteomes" id="UP001164116">
    <property type="component" value="Chromosome"/>
</dbReference>
<reference evidence="2" key="1">
    <citation type="submission" date="2022-11" db="EMBL/GenBank/DDBJ databases">
        <title>Taxonomic description of a new Pseudomonas species.</title>
        <authorList>
            <person name="Tambong J.T."/>
        </authorList>
    </citation>
    <scope>NUCLEOTIDE SEQUENCE</scope>
    <source>
        <strain evidence="2">S1Bt42</strain>
    </source>
</reference>
<dbReference type="InterPro" id="IPR046341">
    <property type="entry name" value="SET_dom_sf"/>
</dbReference>
<evidence type="ECO:0000259" key="1">
    <source>
        <dbReference type="Pfam" id="PF20178"/>
    </source>
</evidence>
<dbReference type="InterPro" id="IPR046673">
    <property type="entry name" value="ToxA_N"/>
</dbReference>
<dbReference type="RefSeq" id="WP_266245647.1">
    <property type="nucleotide sequence ID" value="NZ_CP112866.1"/>
</dbReference>
<evidence type="ECO:0000313" key="3">
    <source>
        <dbReference type="Proteomes" id="UP001164116"/>
    </source>
</evidence>
<name>A0ABY6QEB6_9PSED</name>
<dbReference type="Pfam" id="PF20178">
    <property type="entry name" value="ToxA_N"/>
    <property type="match status" value="1"/>
</dbReference>
<protein>
    <recommendedName>
        <fullName evidence="1">Dermonecrotic toxin N-terminal domain-containing protein</fullName>
    </recommendedName>
</protein>
<proteinExistence type="predicted"/>
<accession>A0ABY6QEB6</accession>